<dbReference type="EMBL" id="JAPQKS010000007">
    <property type="protein sequence ID" value="KAJ5220224.1"/>
    <property type="molecule type" value="Genomic_DNA"/>
</dbReference>
<keyword evidence="1" id="KW-0732">Signal</keyword>
<dbReference type="Pfam" id="PF14269">
    <property type="entry name" value="Arylsulfotran_2"/>
    <property type="match status" value="1"/>
</dbReference>
<keyword evidence="3" id="KW-1185">Reference proteome</keyword>
<feature type="signal peptide" evidence="1">
    <location>
        <begin position="1"/>
        <end position="25"/>
    </location>
</feature>
<evidence type="ECO:0000256" key="1">
    <source>
        <dbReference type="SAM" id="SignalP"/>
    </source>
</evidence>
<reference evidence="2" key="2">
    <citation type="journal article" date="2023" name="IMA Fungus">
        <title>Comparative genomic study of the Penicillium genus elucidates a diverse pangenome and 15 lateral gene transfer events.</title>
        <authorList>
            <person name="Petersen C."/>
            <person name="Sorensen T."/>
            <person name="Nielsen M.R."/>
            <person name="Sondergaard T.E."/>
            <person name="Sorensen J.L."/>
            <person name="Fitzpatrick D.A."/>
            <person name="Frisvad J.C."/>
            <person name="Nielsen K.L."/>
        </authorList>
    </citation>
    <scope>NUCLEOTIDE SEQUENCE</scope>
    <source>
        <strain evidence="2">IBT 19713</strain>
    </source>
</reference>
<dbReference type="AlphaFoldDB" id="A0A9W9NK82"/>
<dbReference type="PANTHER" id="PTHR35340:SF6">
    <property type="entry name" value="ASST-DOMAIN-CONTAINING PROTEIN"/>
    <property type="match status" value="1"/>
</dbReference>
<dbReference type="InterPro" id="IPR053143">
    <property type="entry name" value="Arylsulfate_ST"/>
</dbReference>
<feature type="chain" id="PRO_5040907292" description="ASST-domain-containing protein" evidence="1">
    <location>
        <begin position="26"/>
        <end position="503"/>
    </location>
</feature>
<dbReference type="OrthoDB" id="5377172at2759"/>
<dbReference type="RefSeq" id="XP_058327054.1">
    <property type="nucleotide sequence ID" value="XM_058478724.1"/>
</dbReference>
<dbReference type="InterPro" id="IPR039535">
    <property type="entry name" value="ASST-like"/>
</dbReference>
<evidence type="ECO:0000313" key="3">
    <source>
        <dbReference type="Proteomes" id="UP001150941"/>
    </source>
</evidence>
<dbReference type="GeneID" id="83206027"/>
<protein>
    <recommendedName>
        <fullName evidence="4">ASST-domain-containing protein</fullName>
    </recommendedName>
</protein>
<evidence type="ECO:0008006" key="4">
    <source>
        <dbReference type="Google" id="ProtNLM"/>
    </source>
</evidence>
<comment type="caution">
    <text evidence="2">The sequence shown here is derived from an EMBL/GenBank/DDBJ whole genome shotgun (WGS) entry which is preliminary data.</text>
</comment>
<dbReference type="PANTHER" id="PTHR35340">
    <property type="entry name" value="PQQ ENZYME REPEAT PROTEIN-RELATED"/>
    <property type="match status" value="1"/>
</dbReference>
<reference evidence="2" key="1">
    <citation type="submission" date="2022-11" db="EMBL/GenBank/DDBJ databases">
        <authorList>
            <person name="Petersen C."/>
        </authorList>
    </citation>
    <scope>NUCLEOTIDE SEQUENCE</scope>
    <source>
        <strain evidence="2">IBT 19713</strain>
    </source>
</reference>
<organism evidence="2 3">
    <name type="scientific">Penicillium chermesinum</name>
    <dbReference type="NCBI Taxonomy" id="63820"/>
    <lineage>
        <taxon>Eukaryota</taxon>
        <taxon>Fungi</taxon>
        <taxon>Dikarya</taxon>
        <taxon>Ascomycota</taxon>
        <taxon>Pezizomycotina</taxon>
        <taxon>Eurotiomycetes</taxon>
        <taxon>Eurotiomycetidae</taxon>
        <taxon>Eurotiales</taxon>
        <taxon>Aspergillaceae</taxon>
        <taxon>Penicillium</taxon>
    </lineage>
</organism>
<sequence length="503" mass="55599">MISFTSPTTSLVLLAIGSAYATTEAGKWPYQTFVTEPDFHPPIFDIEKNEEAIAEGLILFTPSTESRANIAAKELASAMIMTDDGELVWNGDTAKPQTNLFVQQLDGRPVLSHWRGTGSNTGHGYGSTTIVDDTYSAIYEICLQGDFVTSDGTSHDCYNDLHESFITDEGTILVTAVNATTANLTSVGGPPDGWIWDTMFYEIDVKTNETVFRWSPYEAGISFNQSKATFSSGDAGDGTKGTPWDWFHMNAVQRIGNKYLVNSRHTWSTYLLDSKGGIEWRIDGGDGGDFVLPFADLFRWQHHARGYNLTDSSVEIHWFNNNNTNWDNTTTTSGLKLSLDLKEKTATLLEVFEDPTDPIYTDSQGSFWPLPNGNTLIGYGSIPKIKEFGPDGNPRMTLTFGENDLVMSYRSYRQIWHATPHYPPKACGSDKVVYMSWNGATDVTDWVVYGGSSRESLSQLGKVAKDGFENSFNLESFAAYVRVEAYDGSKLLGKSDVVTGESC</sequence>
<name>A0A9W9NK82_9EURO</name>
<accession>A0A9W9NK82</accession>
<evidence type="ECO:0000313" key="2">
    <source>
        <dbReference type="EMBL" id="KAJ5220224.1"/>
    </source>
</evidence>
<gene>
    <name evidence="2" type="ORF">N7468_009428</name>
</gene>
<proteinExistence type="predicted"/>
<dbReference type="Proteomes" id="UP001150941">
    <property type="component" value="Unassembled WGS sequence"/>
</dbReference>